<protein>
    <recommendedName>
        <fullName evidence="3">DUF6973 domain-containing protein</fullName>
    </recommendedName>
</protein>
<reference evidence="6" key="3">
    <citation type="submission" date="2025-04" db="UniProtKB">
        <authorList>
            <consortium name="RefSeq"/>
        </authorList>
    </citation>
    <scope>IDENTIFICATION</scope>
    <source>
        <strain evidence="6">CBS 781.70</strain>
    </source>
</reference>
<dbReference type="EMBL" id="ML975154">
    <property type="protein sequence ID" value="KAF1813771.1"/>
    <property type="molecule type" value="Genomic_DNA"/>
</dbReference>
<dbReference type="Proteomes" id="UP000504638">
    <property type="component" value="Unplaced"/>
</dbReference>
<gene>
    <name evidence="4 6" type="ORF">P152DRAFT_291730</name>
</gene>
<keyword evidence="2" id="KW-0732">Signal</keyword>
<dbReference type="GeneID" id="54415591"/>
<reference evidence="4 6" key="1">
    <citation type="submission" date="2020-01" db="EMBL/GenBank/DDBJ databases">
        <authorList>
            <consortium name="DOE Joint Genome Institute"/>
            <person name="Haridas S."/>
            <person name="Albert R."/>
            <person name="Binder M."/>
            <person name="Bloem J."/>
            <person name="Labutti K."/>
            <person name="Salamov A."/>
            <person name="Andreopoulos B."/>
            <person name="Baker S.E."/>
            <person name="Barry K."/>
            <person name="Bills G."/>
            <person name="Bluhm B.H."/>
            <person name="Cannon C."/>
            <person name="Castanera R."/>
            <person name="Culley D.E."/>
            <person name="Daum C."/>
            <person name="Ezra D."/>
            <person name="Gonzalez J.B."/>
            <person name="Henrissat B."/>
            <person name="Kuo A."/>
            <person name="Liang C."/>
            <person name="Lipzen A."/>
            <person name="Lutzoni F."/>
            <person name="Magnuson J."/>
            <person name="Mondo S."/>
            <person name="Nolan M."/>
            <person name="Ohm R."/>
            <person name="Pangilinan J."/>
            <person name="Park H.-J."/>
            <person name="Ramirez L."/>
            <person name="Alfaro M."/>
            <person name="Sun H."/>
            <person name="Tritt A."/>
            <person name="Yoshinaga Y."/>
            <person name="Zwiers L.-H."/>
            <person name="Turgeon B.G."/>
            <person name="Goodwin S.B."/>
            <person name="Spatafora J.W."/>
            <person name="Crous P.W."/>
            <person name="Grigoriev I.V."/>
        </authorList>
    </citation>
    <scope>NUCLEOTIDE SEQUENCE</scope>
    <source>
        <strain evidence="4 6">CBS 781.70</strain>
    </source>
</reference>
<dbReference type="OrthoDB" id="9991842at2759"/>
<dbReference type="RefSeq" id="XP_033535402.1">
    <property type="nucleotide sequence ID" value="XM_033675021.1"/>
</dbReference>
<feature type="signal peptide" evidence="2">
    <location>
        <begin position="1"/>
        <end position="19"/>
    </location>
</feature>
<reference evidence="6" key="2">
    <citation type="submission" date="2020-04" db="EMBL/GenBank/DDBJ databases">
        <authorList>
            <consortium name="NCBI Genome Project"/>
        </authorList>
    </citation>
    <scope>NUCLEOTIDE SEQUENCE</scope>
    <source>
        <strain evidence="6">CBS 781.70</strain>
    </source>
</reference>
<feature type="chain" id="PRO_5044631880" description="DUF6973 domain-containing protein" evidence="2">
    <location>
        <begin position="20"/>
        <end position="165"/>
    </location>
</feature>
<feature type="region of interest" description="Disordered" evidence="1">
    <location>
        <begin position="114"/>
        <end position="152"/>
    </location>
</feature>
<proteinExistence type="predicted"/>
<evidence type="ECO:0000256" key="2">
    <source>
        <dbReference type="SAM" id="SignalP"/>
    </source>
</evidence>
<feature type="compositionally biased region" description="Basic and acidic residues" evidence="1">
    <location>
        <begin position="114"/>
        <end position="131"/>
    </location>
</feature>
<name>A0A6G1G756_9PEZI</name>
<evidence type="ECO:0000313" key="5">
    <source>
        <dbReference type="Proteomes" id="UP000504638"/>
    </source>
</evidence>
<evidence type="ECO:0000313" key="4">
    <source>
        <dbReference type="EMBL" id="KAF1813771.1"/>
    </source>
</evidence>
<sequence>MHYASILNVLTLIFSFTSAAPVADPQPEAAAAPQSDSGGSSIGGPSIGELAWCLVPWHLIACNTANNLADTAAAEAGNLYPQSSLHNGKGDAFRHCYWNALMVIEIGGSDAKSIADNHEQGSSGREKDMDLKNNASGRRIGNGATKEGAKNGCKAAADNGDLVVL</sequence>
<evidence type="ECO:0000259" key="3">
    <source>
        <dbReference type="Pfam" id="PF22322"/>
    </source>
</evidence>
<evidence type="ECO:0000313" key="6">
    <source>
        <dbReference type="RefSeq" id="XP_033535402.1"/>
    </source>
</evidence>
<organism evidence="4">
    <name type="scientific">Eremomyces bilateralis CBS 781.70</name>
    <dbReference type="NCBI Taxonomy" id="1392243"/>
    <lineage>
        <taxon>Eukaryota</taxon>
        <taxon>Fungi</taxon>
        <taxon>Dikarya</taxon>
        <taxon>Ascomycota</taxon>
        <taxon>Pezizomycotina</taxon>
        <taxon>Dothideomycetes</taxon>
        <taxon>Dothideomycetes incertae sedis</taxon>
        <taxon>Eremomycetales</taxon>
        <taxon>Eremomycetaceae</taxon>
        <taxon>Eremomyces</taxon>
    </lineage>
</organism>
<keyword evidence="5" id="KW-1185">Reference proteome</keyword>
<dbReference type="InterPro" id="IPR054246">
    <property type="entry name" value="DUF6973"/>
</dbReference>
<feature type="domain" description="DUF6973" evidence="3">
    <location>
        <begin position="54"/>
        <end position="147"/>
    </location>
</feature>
<evidence type="ECO:0000256" key="1">
    <source>
        <dbReference type="SAM" id="MobiDB-lite"/>
    </source>
</evidence>
<accession>A0A6G1G756</accession>
<dbReference type="AlphaFoldDB" id="A0A6G1G756"/>
<dbReference type="Pfam" id="PF22322">
    <property type="entry name" value="DUF6973"/>
    <property type="match status" value="1"/>
</dbReference>